<evidence type="ECO:0000313" key="1">
    <source>
        <dbReference type="EMBL" id="POI29015.1"/>
    </source>
</evidence>
<dbReference type="EMBL" id="PPHD01016993">
    <property type="protein sequence ID" value="POI29015.1"/>
    <property type="molecule type" value="Genomic_DNA"/>
</dbReference>
<protein>
    <submittedName>
        <fullName evidence="1">Uncharacterized protein</fullName>
    </submittedName>
</protein>
<keyword evidence="2" id="KW-1185">Reference proteome</keyword>
<comment type="caution">
    <text evidence="1">The sequence shown here is derived from an EMBL/GenBank/DDBJ whole genome shotgun (WGS) entry which is preliminary data.</text>
</comment>
<reference evidence="1 2" key="1">
    <citation type="submission" date="2018-01" db="EMBL/GenBank/DDBJ databases">
        <title>Comparison of the Chinese Bamboo Partridge and Red Junglefowl genome sequences highlights the importance of demography in genome evolution.</title>
        <authorList>
            <person name="Tiley G.P."/>
            <person name="Kimball R.T."/>
            <person name="Braun E.L."/>
            <person name="Burleigh J.G."/>
        </authorList>
    </citation>
    <scope>NUCLEOTIDE SEQUENCE [LARGE SCALE GENOMIC DNA]</scope>
    <source>
        <strain evidence="1">RTK389</strain>
        <tissue evidence="1">Blood</tissue>
    </source>
</reference>
<proteinExistence type="predicted"/>
<evidence type="ECO:0000313" key="2">
    <source>
        <dbReference type="Proteomes" id="UP000237246"/>
    </source>
</evidence>
<dbReference type="Proteomes" id="UP000237246">
    <property type="component" value="Unassembled WGS sequence"/>
</dbReference>
<sequence>MRQYNFIKLM</sequence>
<organism evidence="1 2">
    <name type="scientific">Bambusicola thoracicus</name>
    <name type="common">Chinese bamboo-partridge</name>
    <name type="synonym">Perdix thoracica</name>
    <dbReference type="NCBI Taxonomy" id="9083"/>
    <lineage>
        <taxon>Eukaryota</taxon>
        <taxon>Metazoa</taxon>
        <taxon>Chordata</taxon>
        <taxon>Craniata</taxon>
        <taxon>Vertebrata</taxon>
        <taxon>Euteleostomi</taxon>
        <taxon>Archelosauria</taxon>
        <taxon>Archosauria</taxon>
        <taxon>Dinosauria</taxon>
        <taxon>Saurischia</taxon>
        <taxon>Theropoda</taxon>
        <taxon>Coelurosauria</taxon>
        <taxon>Aves</taxon>
        <taxon>Neognathae</taxon>
        <taxon>Galloanserae</taxon>
        <taxon>Galliformes</taxon>
        <taxon>Phasianidae</taxon>
        <taxon>Perdicinae</taxon>
        <taxon>Bambusicola</taxon>
    </lineage>
</organism>
<gene>
    <name evidence="1" type="ORF">CIB84_007235</name>
</gene>
<name>A0A2P4SY21_BAMTH</name>
<accession>A0A2P4SY21</accession>